<dbReference type="Gene3D" id="3.40.50.1110">
    <property type="entry name" value="SGNH hydrolase"/>
    <property type="match status" value="1"/>
</dbReference>
<gene>
    <name evidence="3" type="ORF">I8J34_09570</name>
</gene>
<dbReference type="Proteomes" id="UP000694660">
    <property type="component" value="Unassembled WGS sequence"/>
</dbReference>
<evidence type="ECO:0000313" key="4">
    <source>
        <dbReference type="Proteomes" id="UP000694660"/>
    </source>
</evidence>
<reference evidence="4" key="1">
    <citation type="journal article" date="2022" name="ISME J.">
        <title>Genetic and phylogenetic analysis of dissimilatory iodate-reducing bacteria identifies potential niches across the world's oceans.</title>
        <authorList>
            <person name="Reyes-Umana V."/>
            <person name="Henning Z."/>
            <person name="Lee K."/>
            <person name="Barnum T.P."/>
            <person name="Coates J.D."/>
        </authorList>
    </citation>
    <scope>NUCLEOTIDE SEQUENCE [LARGE SCALE GENOMIC DNA]</scope>
    <source>
        <strain evidence="4">IR12</strain>
    </source>
</reference>
<keyword evidence="4" id="KW-1185">Reference proteome</keyword>
<evidence type="ECO:0000313" key="3">
    <source>
        <dbReference type="EMBL" id="MBT0961422.1"/>
    </source>
</evidence>
<feature type="domain" description="SGNH hydrolase-type esterase" evidence="2">
    <location>
        <begin position="24"/>
        <end position="183"/>
    </location>
</feature>
<name>A0A944D9W6_DENI1</name>
<dbReference type="RefSeq" id="WP_214361171.1">
    <property type="nucleotide sequence ID" value="NZ_JAEKFT010000008.1"/>
</dbReference>
<protein>
    <submittedName>
        <fullName evidence="3">Arylesterase</fullName>
    </submittedName>
</protein>
<evidence type="ECO:0000256" key="1">
    <source>
        <dbReference type="SAM" id="SignalP"/>
    </source>
</evidence>
<dbReference type="InterPro" id="IPR008265">
    <property type="entry name" value="Lipase_GDSL_AS"/>
</dbReference>
<feature type="chain" id="PRO_5036968306" evidence="1">
    <location>
        <begin position="20"/>
        <end position="224"/>
    </location>
</feature>
<keyword evidence="1" id="KW-0732">Signal</keyword>
<dbReference type="PANTHER" id="PTHR30383:SF24">
    <property type="entry name" value="THIOESTERASE 1_PROTEASE 1_LYSOPHOSPHOLIPASE L1"/>
    <property type="match status" value="1"/>
</dbReference>
<dbReference type="InterPro" id="IPR036514">
    <property type="entry name" value="SGNH_hydro_sf"/>
</dbReference>
<organism evidence="3 4">
    <name type="scientific">Denitromonas iodatirespirans</name>
    <dbReference type="NCBI Taxonomy" id="2795389"/>
    <lineage>
        <taxon>Bacteria</taxon>
        <taxon>Pseudomonadati</taxon>
        <taxon>Pseudomonadota</taxon>
        <taxon>Betaproteobacteria</taxon>
        <taxon>Rhodocyclales</taxon>
        <taxon>Zoogloeaceae</taxon>
        <taxon>Denitromonas</taxon>
    </lineage>
</organism>
<dbReference type="PROSITE" id="PS01098">
    <property type="entry name" value="LIPASE_GDSL_SER"/>
    <property type="match status" value="1"/>
</dbReference>
<dbReference type="SUPFAM" id="SSF52266">
    <property type="entry name" value="SGNH hydrolase"/>
    <property type="match status" value="1"/>
</dbReference>
<dbReference type="InterPro" id="IPR013830">
    <property type="entry name" value="SGNH_hydro"/>
</dbReference>
<dbReference type="Pfam" id="PF13472">
    <property type="entry name" value="Lipase_GDSL_2"/>
    <property type="match status" value="1"/>
</dbReference>
<dbReference type="AlphaFoldDB" id="A0A944D9W6"/>
<dbReference type="InterPro" id="IPR051532">
    <property type="entry name" value="Ester_Hydrolysis_Enzymes"/>
</dbReference>
<dbReference type="CDD" id="cd01822">
    <property type="entry name" value="Lysophospholipase_L1_like"/>
    <property type="match status" value="1"/>
</dbReference>
<dbReference type="PANTHER" id="PTHR30383">
    <property type="entry name" value="THIOESTERASE 1/PROTEASE 1/LYSOPHOSPHOLIPASE L1"/>
    <property type="match status" value="1"/>
</dbReference>
<feature type="signal peptide" evidence="1">
    <location>
        <begin position="1"/>
        <end position="19"/>
    </location>
</feature>
<dbReference type="GO" id="GO:0006629">
    <property type="term" value="P:lipid metabolic process"/>
    <property type="evidence" value="ECO:0007669"/>
    <property type="project" value="InterPro"/>
</dbReference>
<dbReference type="GO" id="GO:0004622">
    <property type="term" value="F:phosphatidylcholine lysophospholipase activity"/>
    <property type="evidence" value="ECO:0007669"/>
    <property type="project" value="TreeGrafter"/>
</dbReference>
<comment type="caution">
    <text evidence="3">The sequence shown here is derived from an EMBL/GenBank/DDBJ whole genome shotgun (WGS) entry which is preliminary data.</text>
</comment>
<dbReference type="EMBL" id="JAEKFT010000008">
    <property type="protein sequence ID" value="MBT0961422.1"/>
    <property type="molecule type" value="Genomic_DNA"/>
</dbReference>
<proteinExistence type="predicted"/>
<evidence type="ECO:0000259" key="2">
    <source>
        <dbReference type="Pfam" id="PF13472"/>
    </source>
</evidence>
<accession>A0A944D9W6</accession>
<sequence length="224" mass="23497">MIRSIVVSLLLFGSTLAQAATVLVLGDSLSAGFGLRAEQAWPALLQRKLDALPGKHTVINASVSGETTAGGRARLPQALQAHAPDVVVIELGANDGLRGLPVGLMRDNLLAMTDAAEAAGAKVVLVGMRLPPNYGPLYTRQFQKTFADVAETRGLAYVPFLLDGFAEDRSLFQEDGMHPTAAAQPRIVDTVWPALKPLLTAAAVTPQPTRSAGAPAAKRPMTAD</sequence>